<reference evidence="2 3" key="1">
    <citation type="submission" date="2016-06" db="EMBL/GenBank/DDBJ databases">
        <authorList>
            <person name="Kjaerup R.B."/>
            <person name="Dalgaard T.S."/>
            <person name="Juul-Madsen H.R."/>
        </authorList>
    </citation>
    <scope>NUCLEOTIDE SEQUENCE [LARGE SCALE GENOMIC DNA]</scope>
</reference>
<name>A0A1X7RUS2_ZYMT9</name>
<feature type="region of interest" description="Disordered" evidence="1">
    <location>
        <begin position="53"/>
        <end position="74"/>
    </location>
</feature>
<protein>
    <submittedName>
        <fullName evidence="2">Uncharacterized protein</fullName>
    </submittedName>
</protein>
<proteinExistence type="predicted"/>
<organism evidence="2 3">
    <name type="scientific">Zymoseptoria tritici (strain ST99CH_3D7)</name>
    <dbReference type="NCBI Taxonomy" id="1276538"/>
    <lineage>
        <taxon>Eukaryota</taxon>
        <taxon>Fungi</taxon>
        <taxon>Dikarya</taxon>
        <taxon>Ascomycota</taxon>
        <taxon>Pezizomycotina</taxon>
        <taxon>Dothideomycetes</taxon>
        <taxon>Dothideomycetidae</taxon>
        <taxon>Mycosphaerellales</taxon>
        <taxon>Mycosphaerellaceae</taxon>
        <taxon>Zymoseptoria</taxon>
    </lineage>
</organism>
<evidence type="ECO:0000256" key="1">
    <source>
        <dbReference type="SAM" id="MobiDB-lite"/>
    </source>
</evidence>
<evidence type="ECO:0000313" key="3">
    <source>
        <dbReference type="Proteomes" id="UP000215127"/>
    </source>
</evidence>
<gene>
    <name evidence="2" type="ORF">ZT3D7_G6321</name>
</gene>
<sequence>MGPCTSCTRLLWSLNHSRARFDQSSDAMARAAKEALQQLHTYVTTTKSRLAKLISGQGEPGQRAAPAQTGKHDAQIGVRLDYGDKFERDGKEYRRFKLQPNKQAANPTLKAMAAENSHQILAEADLQINPPPTDPKQAFNGLIEDLEQDLEEKAK</sequence>
<dbReference type="Proteomes" id="UP000215127">
    <property type="component" value="Chromosome 5"/>
</dbReference>
<dbReference type="EMBL" id="LT853696">
    <property type="protein sequence ID" value="SMQ51168.1"/>
    <property type="molecule type" value="Genomic_DNA"/>
</dbReference>
<accession>A0A1X7RUS2</accession>
<evidence type="ECO:0000313" key="2">
    <source>
        <dbReference type="EMBL" id="SMQ51168.1"/>
    </source>
</evidence>
<keyword evidence="3" id="KW-1185">Reference proteome</keyword>
<dbReference type="AlphaFoldDB" id="A0A1X7RUS2"/>